<feature type="coiled-coil region" evidence="2">
    <location>
        <begin position="89"/>
        <end position="119"/>
    </location>
</feature>
<dbReference type="SMART" id="SM00422">
    <property type="entry name" value="HTH_MERR"/>
    <property type="match status" value="1"/>
</dbReference>
<dbReference type="Pfam" id="PF00903">
    <property type="entry name" value="Glyoxalase"/>
    <property type="match status" value="1"/>
</dbReference>
<evidence type="ECO:0000256" key="2">
    <source>
        <dbReference type="SAM" id="Coils"/>
    </source>
</evidence>
<evidence type="ECO:0000313" key="6">
    <source>
        <dbReference type="Proteomes" id="UP000636960"/>
    </source>
</evidence>
<evidence type="ECO:0000259" key="4">
    <source>
        <dbReference type="PROSITE" id="PS51819"/>
    </source>
</evidence>
<dbReference type="InterPro" id="IPR000551">
    <property type="entry name" value="MerR-type_HTH_dom"/>
</dbReference>
<dbReference type="InterPro" id="IPR047057">
    <property type="entry name" value="MerR_fam"/>
</dbReference>
<reference evidence="5" key="1">
    <citation type="submission" date="2021-01" db="EMBL/GenBank/DDBJ databases">
        <title>Whole genome shotgun sequence of Actinoplanes rishiriensis NBRC 108556.</title>
        <authorList>
            <person name="Komaki H."/>
            <person name="Tamura T."/>
        </authorList>
    </citation>
    <scope>NUCLEOTIDE SEQUENCE</scope>
    <source>
        <strain evidence="5">NBRC 108556</strain>
    </source>
</reference>
<dbReference type="SUPFAM" id="SSF46955">
    <property type="entry name" value="Putative DNA-binding domain"/>
    <property type="match status" value="1"/>
</dbReference>
<accession>A0A919N1U8</accession>
<dbReference type="PROSITE" id="PS50937">
    <property type="entry name" value="HTH_MERR_2"/>
    <property type="match status" value="1"/>
</dbReference>
<dbReference type="InterPro" id="IPR009061">
    <property type="entry name" value="DNA-bd_dom_put_sf"/>
</dbReference>
<evidence type="ECO:0000256" key="1">
    <source>
        <dbReference type="ARBA" id="ARBA00023125"/>
    </source>
</evidence>
<proteinExistence type="predicted"/>
<dbReference type="AlphaFoldDB" id="A0A919N1U8"/>
<dbReference type="Gene3D" id="3.10.180.10">
    <property type="entry name" value="2,3-Dihydroxybiphenyl 1,2-Dioxygenase, domain 1"/>
    <property type="match status" value="1"/>
</dbReference>
<keyword evidence="6" id="KW-1185">Reference proteome</keyword>
<organism evidence="5 6">
    <name type="scientific">Paractinoplanes rishiriensis</name>
    <dbReference type="NCBI Taxonomy" id="1050105"/>
    <lineage>
        <taxon>Bacteria</taxon>
        <taxon>Bacillati</taxon>
        <taxon>Actinomycetota</taxon>
        <taxon>Actinomycetes</taxon>
        <taxon>Micromonosporales</taxon>
        <taxon>Micromonosporaceae</taxon>
        <taxon>Paractinoplanes</taxon>
    </lineage>
</organism>
<dbReference type="RefSeq" id="WP_203791584.1">
    <property type="nucleotide sequence ID" value="NZ_BOMV01000134.1"/>
</dbReference>
<evidence type="ECO:0000313" key="5">
    <source>
        <dbReference type="EMBL" id="GIF02396.1"/>
    </source>
</evidence>
<keyword evidence="1" id="KW-0238">DNA-binding</keyword>
<dbReference type="SUPFAM" id="SSF54593">
    <property type="entry name" value="Glyoxalase/Bleomycin resistance protein/Dihydroxybiphenyl dioxygenase"/>
    <property type="match status" value="1"/>
</dbReference>
<dbReference type="Pfam" id="PF13411">
    <property type="entry name" value="MerR_1"/>
    <property type="match status" value="1"/>
</dbReference>
<dbReference type="PANTHER" id="PTHR30204:SF97">
    <property type="entry name" value="MERR FAMILY REGULATORY PROTEIN"/>
    <property type="match status" value="1"/>
</dbReference>
<dbReference type="EMBL" id="BOMV01000134">
    <property type="protein sequence ID" value="GIF02396.1"/>
    <property type="molecule type" value="Genomic_DNA"/>
</dbReference>
<evidence type="ECO:0008006" key="7">
    <source>
        <dbReference type="Google" id="ProtNLM"/>
    </source>
</evidence>
<dbReference type="Gene3D" id="1.10.1660.10">
    <property type="match status" value="1"/>
</dbReference>
<dbReference type="InterPro" id="IPR004360">
    <property type="entry name" value="Glyas_Fos-R_dOase_dom"/>
</dbReference>
<sequence length="277" mass="31527">MDDDHLDDHSERWQIGQFAELVGLSIPQLRRYDRLRLLEPDGREVQSGYRYYTRGQTGAARAIALLRSLDMPIADVRRILAGTSEAQRRQLFREHRARLEARLDEVRRLLEAVDALTQEDDPMTVDAPTDLTTWLHLMPRLPVTDIDRSVAYYQQALGFRLAWRTTDGSLAALASGEIEMLLLIPWTGDSPPPQSAYVYVEDPDTLCAEYQQAGADIVDPVASRPYGMRDFVVRDPDGHRFTLGRGEQRLREVAERYGLTAETIAVNPPWLQPRGRS</sequence>
<keyword evidence="2" id="KW-0175">Coiled coil</keyword>
<feature type="domain" description="VOC" evidence="4">
    <location>
        <begin position="133"/>
        <end position="246"/>
    </location>
</feature>
<evidence type="ECO:0000259" key="3">
    <source>
        <dbReference type="PROSITE" id="PS50937"/>
    </source>
</evidence>
<gene>
    <name evidence="5" type="ORF">Ari01nite_98600</name>
</gene>
<dbReference type="GO" id="GO:0003677">
    <property type="term" value="F:DNA binding"/>
    <property type="evidence" value="ECO:0007669"/>
    <property type="project" value="UniProtKB-KW"/>
</dbReference>
<dbReference type="Proteomes" id="UP000636960">
    <property type="component" value="Unassembled WGS sequence"/>
</dbReference>
<dbReference type="GO" id="GO:0003700">
    <property type="term" value="F:DNA-binding transcription factor activity"/>
    <property type="evidence" value="ECO:0007669"/>
    <property type="project" value="InterPro"/>
</dbReference>
<name>A0A919N1U8_9ACTN</name>
<dbReference type="InterPro" id="IPR029068">
    <property type="entry name" value="Glyas_Bleomycin-R_OHBP_Dase"/>
</dbReference>
<dbReference type="PANTHER" id="PTHR30204">
    <property type="entry name" value="REDOX-CYCLING DRUG-SENSING TRANSCRIPTIONAL ACTIVATOR SOXR"/>
    <property type="match status" value="1"/>
</dbReference>
<dbReference type="PROSITE" id="PS51819">
    <property type="entry name" value="VOC"/>
    <property type="match status" value="1"/>
</dbReference>
<comment type="caution">
    <text evidence="5">The sequence shown here is derived from an EMBL/GenBank/DDBJ whole genome shotgun (WGS) entry which is preliminary data.</text>
</comment>
<feature type="domain" description="HTH merR-type" evidence="3">
    <location>
        <begin position="12"/>
        <end position="82"/>
    </location>
</feature>
<protein>
    <recommendedName>
        <fullName evidence="7">MerR family transcriptional regulator</fullName>
    </recommendedName>
</protein>
<dbReference type="InterPro" id="IPR037523">
    <property type="entry name" value="VOC_core"/>
</dbReference>